<dbReference type="Proteomes" id="UP000076502">
    <property type="component" value="Unassembled WGS sequence"/>
</dbReference>
<proteinExistence type="predicted"/>
<evidence type="ECO:0000313" key="2">
    <source>
        <dbReference type="Proteomes" id="UP000076502"/>
    </source>
</evidence>
<protein>
    <submittedName>
        <fullName evidence="1">Uncharacterized protein</fullName>
    </submittedName>
</protein>
<name>A0A154PKZ9_DUFNO</name>
<evidence type="ECO:0000313" key="1">
    <source>
        <dbReference type="EMBL" id="KZC12551.1"/>
    </source>
</evidence>
<dbReference type="OrthoDB" id="8189408at2759"/>
<accession>A0A154PKZ9</accession>
<keyword evidence="2" id="KW-1185">Reference proteome</keyword>
<organism evidence="1 2">
    <name type="scientific">Dufourea novaeangliae</name>
    <name type="common">Sweat bee</name>
    <dbReference type="NCBI Taxonomy" id="178035"/>
    <lineage>
        <taxon>Eukaryota</taxon>
        <taxon>Metazoa</taxon>
        <taxon>Ecdysozoa</taxon>
        <taxon>Arthropoda</taxon>
        <taxon>Hexapoda</taxon>
        <taxon>Insecta</taxon>
        <taxon>Pterygota</taxon>
        <taxon>Neoptera</taxon>
        <taxon>Endopterygota</taxon>
        <taxon>Hymenoptera</taxon>
        <taxon>Apocrita</taxon>
        <taxon>Aculeata</taxon>
        <taxon>Apoidea</taxon>
        <taxon>Anthophila</taxon>
        <taxon>Halictidae</taxon>
        <taxon>Rophitinae</taxon>
        <taxon>Dufourea</taxon>
    </lineage>
</organism>
<dbReference type="EMBL" id="KQ434954">
    <property type="protein sequence ID" value="KZC12551.1"/>
    <property type="molecule type" value="Genomic_DNA"/>
</dbReference>
<reference evidence="1 2" key="1">
    <citation type="submission" date="2015-07" db="EMBL/GenBank/DDBJ databases">
        <title>The genome of Dufourea novaeangliae.</title>
        <authorList>
            <person name="Pan H."/>
            <person name="Kapheim K."/>
        </authorList>
    </citation>
    <scope>NUCLEOTIDE SEQUENCE [LARGE SCALE GENOMIC DNA]</scope>
    <source>
        <strain evidence="1">0120121106</strain>
        <tissue evidence="1">Whole body</tissue>
    </source>
</reference>
<sequence>MSPFMKYYTLEDHQNVAPNTYNVLESYKAIKAKPCSHSISKKGYSGIARFAKQVMVKDDYPSPLDYNISIFPKQIHKLKSLSKHNNEKRPFNANTIPG</sequence>
<gene>
    <name evidence="1" type="ORF">WN55_03303</name>
</gene>
<dbReference type="AlphaFoldDB" id="A0A154PKZ9"/>